<proteinExistence type="predicted"/>
<dbReference type="RefSeq" id="WP_144319813.1">
    <property type="nucleotide sequence ID" value="NZ_CP040916.1"/>
</dbReference>
<name>A0A516R9Y4_STRST</name>
<reference evidence="1 2" key="1">
    <citation type="journal article" date="2019" name="J. Ind. Microbiol. Biotechnol.">
        <title>The complete genomic sequence of Streptomyces spectabilis NRRL-2792 and identification of secondary metabolite biosynthetic gene clusters.</title>
        <authorList>
            <person name="Sinha A."/>
            <person name="Phillips-Salemka S."/>
            <person name="Niraula T.A."/>
            <person name="Short K.A."/>
            <person name="Niraula N.P."/>
        </authorList>
    </citation>
    <scope>NUCLEOTIDE SEQUENCE [LARGE SCALE GENOMIC DNA]</scope>
    <source>
        <strain evidence="1 2">NRRL 2792</strain>
    </source>
</reference>
<evidence type="ECO:0000313" key="1">
    <source>
        <dbReference type="EMBL" id="QDQ12465.1"/>
    </source>
</evidence>
<evidence type="ECO:0000313" key="2">
    <source>
        <dbReference type="Proteomes" id="UP000316806"/>
    </source>
</evidence>
<dbReference type="Proteomes" id="UP000316806">
    <property type="component" value="Chromosome"/>
</dbReference>
<dbReference type="AlphaFoldDB" id="A0A516R9Y4"/>
<gene>
    <name evidence="1" type="ORF">FH965_19460</name>
</gene>
<dbReference type="EMBL" id="CP040916">
    <property type="protein sequence ID" value="QDQ12465.1"/>
    <property type="molecule type" value="Genomic_DNA"/>
</dbReference>
<protein>
    <submittedName>
        <fullName evidence="1">Uncharacterized protein</fullName>
    </submittedName>
</protein>
<accession>A0A516R9Y4</accession>
<organism evidence="1 2">
    <name type="scientific">Streptomyces spectabilis</name>
    <dbReference type="NCBI Taxonomy" id="68270"/>
    <lineage>
        <taxon>Bacteria</taxon>
        <taxon>Bacillati</taxon>
        <taxon>Actinomycetota</taxon>
        <taxon>Actinomycetes</taxon>
        <taxon>Kitasatosporales</taxon>
        <taxon>Streptomycetaceae</taxon>
        <taxon>Streptomyces</taxon>
    </lineage>
</organism>
<sequence length="217" mass="22749">MHLDRLARRVDQLGPVALVDPLTRNLLAADQAAGVGDPGKWLTAGSEIILYGGAFGDYIANTVSVETVGAEGYTNLTWKHPYFPGFPVMPGQTYTWWTPDLVSAGAAMMTARVAWYDVANTYLSTSSASTAGVPLVATVPAKAAYLRPYVAFTAKGMWLMGSSVLALGDISAALTAGERPTGEGAPAYSITKYSHAASDGDGAFRDIGLELVEVTAP</sequence>